<organism evidence="1 2">
    <name type="scientific">Portunus trituberculatus</name>
    <name type="common">Swimming crab</name>
    <name type="synonym">Neptunus trituberculatus</name>
    <dbReference type="NCBI Taxonomy" id="210409"/>
    <lineage>
        <taxon>Eukaryota</taxon>
        <taxon>Metazoa</taxon>
        <taxon>Ecdysozoa</taxon>
        <taxon>Arthropoda</taxon>
        <taxon>Crustacea</taxon>
        <taxon>Multicrustacea</taxon>
        <taxon>Malacostraca</taxon>
        <taxon>Eumalacostraca</taxon>
        <taxon>Eucarida</taxon>
        <taxon>Decapoda</taxon>
        <taxon>Pleocyemata</taxon>
        <taxon>Brachyura</taxon>
        <taxon>Eubrachyura</taxon>
        <taxon>Portunoidea</taxon>
        <taxon>Portunidae</taxon>
        <taxon>Portuninae</taxon>
        <taxon>Portunus</taxon>
    </lineage>
</organism>
<reference evidence="1 2" key="1">
    <citation type="submission" date="2019-05" db="EMBL/GenBank/DDBJ databases">
        <title>Another draft genome of Portunus trituberculatus and its Hox gene families provides insights of decapod evolution.</title>
        <authorList>
            <person name="Jeong J.-H."/>
            <person name="Song I."/>
            <person name="Kim S."/>
            <person name="Choi T."/>
            <person name="Kim D."/>
            <person name="Ryu S."/>
            <person name="Kim W."/>
        </authorList>
    </citation>
    <scope>NUCLEOTIDE SEQUENCE [LARGE SCALE GENOMIC DNA]</scope>
    <source>
        <tissue evidence="1">Muscle</tissue>
    </source>
</reference>
<evidence type="ECO:0000313" key="2">
    <source>
        <dbReference type="Proteomes" id="UP000324222"/>
    </source>
</evidence>
<dbReference type="EMBL" id="VSRR010121217">
    <property type="protein sequence ID" value="MPD00069.1"/>
    <property type="molecule type" value="Genomic_DNA"/>
</dbReference>
<dbReference type="AlphaFoldDB" id="A0A5B7K4F1"/>
<name>A0A5B7K4F1_PORTR</name>
<accession>A0A5B7K4F1</accession>
<protein>
    <submittedName>
        <fullName evidence="1">Uncharacterized protein</fullName>
    </submittedName>
</protein>
<keyword evidence="2" id="KW-1185">Reference proteome</keyword>
<sequence>MEMHLGFMAAMCMHDPVVLSGKMRCSKGTIDHYQTLLGRAAQWSRCLVSITVTAENHRRHVTFPGATCDQKLAQMC</sequence>
<gene>
    <name evidence="1" type="ORF">E2C01_095517</name>
</gene>
<evidence type="ECO:0000313" key="1">
    <source>
        <dbReference type="EMBL" id="MPD00069.1"/>
    </source>
</evidence>
<comment type="caution">
    <text evidence="1">The sequence shown here is derived from an EMBL/GenBank/DDBJ whole genome shotgun (WGS) entry which is preliminary data.</text>
</comment>
<proteinExistence type="predicted"/>
<dbReference type="Proteomes" id="UP000324222">
    <property type="component" value="Unassembled WGS sequence"/>
</dbReference>